<dbReference type="AlphaFoldDB" id="A0A974ND21"/>
<keyword evidence="6" id="KW-0032">Aminotransferase</keyword>
<dbReference type="SUPFAM" id="SSF53383">
    <property type="entry name" value="PLP-dependent transferases"/>
    <property type="match status" value="1"/>
</dbReference>
<dbReference type="InterPro" id="IPR015421">
    <property type="entry name" value="PyrdxlP-dep_Trfase_major"/>
</dbReference>
<dbReference type="GO" id="GO:0030170">
    <property type="term" value="F:pyridoxal phosphate binding"/>
    <property type="evidence" value="ECO:0007669"/>
    <property type="project" value="TreeGrafter"/>
</dbReference>
<keyword evidence="1 4" id="KW-0663">Pyridoxal phosphate</keyword>
<name>A0A974ND21_9GAMM</name>
<comment type="similarity">
    <text evidence="2 5">Belongs to the DegT/DnrJ/EryC1 family.</text>
</comment>
<dbReference type="GO" id="GO:0000271">
    <property type="term" value="P:polysaccharide biosynthetic process"/>
    <property type="evidence" value="ECO:0007669"/>
    <property type="project" value="TreeGrafter"/>
</dbReference>
<keyword evidence="7" id="KW-1185">Reference proteome</keyword>
<evidence type="ECO:0000256" key="1">
    <source>
        <dbReference type="ARBA" id="ARBA00022898"/>
    </source>
</evidence>
<evidence type="ECO:0000256" key="4">
    <source>
        <dbReference type="PIRSR" id="PIRSR000390-2"/>
    </source>
</evidence>
<dbReference type="GO" id="GO:0008483">
    <property type="term" value="F:transaminase activity"/>
    <property type="evidence" value="ECO:0007669"/>
    <property type="project" value="UniProtKB-KW"/>
</dbReference>
<evidence type="ECO:0000256" key="2">
    <source>
        <dbReference type="ARBA" id="ARBA00037999"/>
    </source>
</evidence>
<gene>
    <name evidence="6" type="ORF">JHT90_07665</name>
</gene>
<dbReference type="KEGG" id="eaz:JHT90_07665"/>
<dbReference type="Gene3D" id="3.90.1150.10">
    <property type="entry name" value="Aspartate Aminotransferase, domain 1"/>
    <property type="match status" value="1"/>
</dbReference>
<dbReference type="EMBL" id="CP067393">
    <property type="protein sequence ID" value="QQP84309.1"/>
    <property type="molecule type" value="Genomic_DNA"/>
</dbReference>
<dbReference type="PIRSF" id="PIRSF000390">
    <property type="entry name" value="PLP_StrS"/>
    <property type="match status" value="1"/>
</dbReference>
<dbReference type="InterPro" id="IPR015422">
    <property type="entry name" value="PyrdxlP-dep_Trfase_small"/>
</dbReference>
<protein>
    <submittedName>
        <fullName evidence="6">DegT/DnrJ/EryC1/StrS family aminotransferase</fullName>
    </submittedName>
</protein>
<accession>A0A974ND21</accession>
<dbReference type="Gene3D" id="3.40.640.10">
    <property type="entry name" value="Type I PLP-dependent aspartate aminotransferase-like (Major domain)"/>
    <property type="match status" value="1"/>
</dbReference>
<feature type="active site" description="Proton acceptor" evidence="3">
    <location>
        <position position="172"/>
    </location>
</feature>
<dbReference type="Proteomes" id="UP000595278">
    <property type="component" value="Chromosome"/>
</dbReference>
<evidence type="ECO:0000256" key="3">
    <source>
        <dbReference type="PIRSR" id="PIRSR000390-1"/>
    </source>
</evidence>
<proteinExistence type="inferred from homology"/>
<dbReference type="PANTHER" id="PTHR30244">
    <property type="entry name" value="TRANSAMINASE"/>
    <property type="match status" value="1"/>
</dbReference>
<evidence type="ECO:0000313" key="7">
    <source>
        <dbReference type="Proteomes" id="UP000595278"/>
    </source>
</evidence>
<dbReference type="InterPro" id="IPR000653">
    <property type="entry name" value="DegT/StrS_aminotransferase"/>
</dbReference>
<reference evidence="6 7" key="1">
    <citation type="submission" date="2021-01" db="EMBL/GenBank/DDBJ databases">
        <title>Entomomonas sp. F2A isolated from a house cricket (Acheta domesticus).</title>
        <authorList>
            <person name="Spergser J."/>
            <person name="Busse H.-J."/>
        </authorList>
    </citation>
    <scope>NUCLEOTIDE SEQUENCE [LARGE SCALE GENOMIC DNA]</scope>
    <source>
        <strain evidence="6 7">F2A</strain>
    </source>
</reference>
<dbReference type="RefSeq" id="WP_201090207.1">
    <property type="nucleotide sequence ID" value="NZ_CP067393.1"/>
</dbReference>
<evidence type="ECO:0000313" key="6">
    <source>
        <dbReference type="EMBL" id="QQP84309.1"/>
    </source>
</evidence>
<sequence>MSVFQRYHEIPPTAGLPAAWSDWLPTNKNLTQQISQLFNLPPLQLTCSGTAALVIALTALSTNNPQRKYVIIPAYTCPLVVLAVHHCGLRVKLCDLAVNSFDFDFTHLESLMSDQILAVIPTHLGGRVADVQQTKQLAQAYDITVIEDAAQALGASVGLYGDIIFFSLAAGKGLTLYEGGLLTAHNDILRSQLITTTQAIMPSNMAWELRRTLELLGYTALYNPLGLHFVYGNPRRKSLNNNQLIEAVGDDFGFKLPLHKVSKFRQRIGAKAVARLPQFIEKTTAQALNRIKQLQEIEGVNVIGENNSKGTWPFLMILLPSKNIRDDILNKLWQQPLGVSRLFIHDIANYHYLEKVVPQIAMPNAQDFADRMLTISNSLWLEDSHFKTIFQIIKSCL</sequence>
<organism evidence="6 7">
    <name type="scientific">Entomomonas asaccharolytica</name>
    <dbReference type="NCBI Taxonomy" id="2785331"/>
    <lineage>
        <taxon>Bacteria</taxon>
        <taxon>Pseudomonadati</taxon>
        <taxon>Pseudomonadota</taxon>
        <taxon>Gammaproteobacteria</taxon>
        <taxon>Pseudomonadales</taxon>
        <taxon>Pseudomonadaceae</taxon>
        <taxon>Entomomonas</taxon>
    </lineage>
</organism>
<dbReference type="PANTHER" id="PTHR30244:SF34">
    <property type="entry name" value="DTDP-4-AMINO-4,6-DIDEOXYGALACTOSE TRANSAMINASE"/>
    <property type="match status" value="1"/>
</dbReference>
<dbReference type="Pfam" id="PF01041">
    <property type="entry name" value="DegT_DnrJ_EryC1"/>
    <property type="match status" value="1"/>
</dbReference>
<dbReference type="InterPro" id="IPR015424">
    <property type="entry name" value="PyrdxlP-dep_Trfase"/>
</dbReference>
<evidence type="ECO:0000256" key="5">
    <source>
        <dbReference type="RuleBase" id="RU004508"/>
    </source>
</evidence>
<feature type="modified residue" description="N6-(pyridoxal phosphate)lysine" evidence="4">
    <location>
        <position position="172"/>
    </location>
</feature>
<keyword evidence="6" id="KW-0808">Transferase</keyword>